<name>A0A1B9FTX4_9TREE</name>
<dbReference type="AlphaFoldDB" id="A0A1B9FTX4"/>
<feature type="compositionally biased region" description="Polar residues" evidence="1">
    <location>
        <begin position="1"/>
        <end position="12"/>
    </location>
</feature>
<feature type="region of interest" description="Disordered" evidence="1">
    <location>
        <begin position="1"/>
        <end position="21"/>
    </location>
</feature>
<proteinExistence type="predicted"/>
<reference evidence="2" key="1">
    <citation type="submission" date="2013-07" db="EMBL/GenBank/DDBJ databases">
        <title>The Genome Sequence of Cryptococcus bestiolae CBS10118.</title>
        <authorList>
            <consortium name="The Broad Institute Genome Sequencing Platform"/>
            <person name="Cuomo C."/>
            <person name="Litvintseva A."/>
            <person name="Chen Y."/>
            <person name="Heitman J."/>
            <person name="Sun S."/>
            <person name="Springer D."/>
            <person name="Dromer F."/>
            <person name="Young S.K."/>
            <person name="Zeng Q."/>
            <person name="Gargeya S."/>
            <person name="Fitzgerald M."/>
            <person name="Abouelleil A."/>
            <person name="Alvarado L."/>
            <person name="Berlin A.M."/>
            <person name="Chapman S.B."/>
            <person name="Dewar J."/>
            <person name="Goldberg J."/>
            <person name="Griggs A."/>
            <person name="Gujja S."/>
            <person name="Hansen M."/>
            <person name="Howarth C."/>
            <person name="Imamovic A."/>
            <person name="Larimer J."/>
            <person name="McCowan C."/>
            <person name="Murphy C."/>
            <person name="Pearson M."/>
            <person name="Priest M."/>
            <person name="Roberts A."/>
            <person name="Saif S."/>
            <person name="Shea T."/>
            <person name="Sykes S."/>
            <person name="Wortman J."/>
            <person name="Nusbaum C."/>
            <person name="Birren B."/>
        </authorList>
    </citation>
    <scope>NUCLEOTIDE SEQUENCE [LARGE SCALE GENOMIC DNA]</scope>
    <source>
        <strain evidence="2">CBS 10118</strain>
    </source>
</reference>
<evidence type="ECO:0000256" key="1">
    <source>
        <dbReference type="SAM" id="MobiDB-lite"/>
    </source>
</evidence>
<dbReference type="EMBL" id="CP144548">
    <property type="protein sequence ID" value="WVW86679.1"/>
    <property type="molecule type" value="Genomic_DNA"/>
</dbReference>
<reference evidence="3" key="4">
    <citation type="submission" date="2024-02" db="EMBL/GenBank/DDBJ databases">
        <title>Comparative genomics of Cryptococcus and Kwoniella reveals pathogenesis evolution and contrasting modes of karyotype evolution via chromosome fusion or intercentromeric recombination.</title>
        <authorList>
            <person name="Coelho M.A."/>
            <person name="David-Palma M."/>
            <person name="Shea T."/>
            <person name="Bowers K."/>
            <person name="McGinley-Smith S."/>
            <person name="Mohammad A.W."/>
            <person name="Gnirke A."/>
            <person name="Yurkov A.M."/>
            <person name="Nowrousian M."/>
            <person name="Sun S."/>
            <person name="Cuomo C.A."/>
            <person name="Heitman J."/>
        </authorList>
    </citation>
    <scope>NUCLEOTIDE SEQUENCE</scope>
    <source>
        <strain evidence="3">CBS 10118</strain>
    </source>
</reference>
<dbReference type="VEuPathDB" id="FungiDB:I302_07870"/>
<organism evidence="2">
    <name type="scientific">Kwoniella bestiolae CBS 10118</name>
    <dbReference type="NCBI Taxonomy" id="1296100"/>
    <lineage>
        <taxon>Eukaryota</taxon>
        <taxon>Fungi</taxon>
        <taxon>Dikarya</taxon>
        <taxon>Basidiomycota</taxon>
        <taxon>Agaricomycotina</taxon>
        <taxon>Tremellomycetes</taxon>
        <taxon>Tremellales</taxon>
        <taxon>Cryptococcaceae</taxon>
        <taxon>Kwoniella</taxon>
    </lineage>
</organism>
<dbReference type="EMBL" id="KI894025">
    <property type="protein sequence ID" value="OCF22225.1"/>
    <property type="molecule type" value="Genomic_DNA"/>
</dbReference>
<dbReference type="KEGG" id="kbi:30212269"/>
<evidence type="ECO:0000313" key="4">
    <source>
        <dbReference type="Proteomes" id="UP000092730"/>
    </source>
</evidence>
<reference evidence="3" key="2">
    <citation type="submission" date="2013-07" db="EMBL/GenBank/DDBJ databases">
        <authorList>
            <consortium name="The Broad Institute Genome Sequencing Platform"/>
            <person name="Cuomo C."/>
            <person name="Litvintseva A."/>
            <person name="Chen Y."/>
            <person name="Heitman J."/>
            <person name="Sun S."/>
            <person name="Springer D."/>
            <person name="Dromer F."/>
            <person name="Young S.K."/>
            <person name="Zeng Q."/>
            <person name="Gargeya S."/>
            <person name="Fitzgerald M."/>
            <person name="Abouelleil A."/>
            <person name="Alvarado L."/>
            <person name="Berlin A.M."/>
            <person name="Chapman S.B."/>
            <person name="Dewar J."/>
            <person name="Goldberg J."/>
            <person name="Griggs A."/>
            <person name="Gujja S."/>
            <person name="Hansen M."/>
            <person name="Howarth C."/>
            <person name="Imamovic A."/>
            <person name="Larimer J."/>
            <person name="McCowan C."/>
            <person name="Murphy C."/>
            <person name="Pearson M."/>
            <person name="Priest M."/>
            <person name="Roberts A."/>
            <person name="Saif S."/>
            <person name="Shea T."/>
            <person name="Sykes S."/>
            <person name="Wortman J."/>
            <person name="Nusbaum C."/>
            <person name="Birren B."/>
        </authorList>
    </citation>
    <scope>NUCLEOTIDE SEQUENCE</scope>
    <source>
        <strain evidence="3">CBS 10118</strain>
    </source>
</reference>
<dbReference type="GeneID" id="30212269"/>
<sequence>MTNTQPSPSELNRTPEQDHSPLHLATDITYSHWKSLHAETLDKLRWATSFEDFGSKSAIGKTELKRFKDELRKSRDPEVELGRSDRCKAERGDYEIVEGLVDYVLENMK</sequence>
<protein>
    <submittedName>
        <fullName evidence="2">Uncharacterized protein</fullName>
    </submittedName>
</protein>
<accession>A0A1B9FTX4</accession>
<evidence type="ECO:0000313" key="3">
    <source>
        <dbReference type="EMBL" id="WVW86679.1"/>
    </source>
</evidence>
<gene>
    <name evidence="2" type="ORF">I302_07870</name>
    <name evidence="3" type="ORF">I302_108733</name>
</gene>
<evidence type="ECO:0000313" key="2">
    <source>
        <dbReference type="EMBL" id="OCF22225.1"/>
    </source>
</evidence>
<dbReference type="RefSeq" id="XP_019043295.1">
    <property type="nucleotide sequence ID" value="XM_019194459.1"/>
</dbReference>
<reference evidence="2" key="3">
    <citation type="submission" date="2014-01" db="EMBL/GenBank/DDBJ databases">
        <title>Evolution of pathogenesis and genome organization in the Tremellales.</title>
        <authorList>
            <person name="Cuomo C."/>
            <person name="Litvintseva A."/>
            <person name="Heitman J."/>
            <person name="Chen Y."/>
            <person name="Sun S."/>
            <person name="Springer D."/>
            <person name="Dromer F."/>
            <person name="Young S."/>
            <person name="Zeng Q."/>
            <person name="Chapman S."/>
            <person name="Gujja S."/>
            <person name="Saif S."/>
            <person name="Birren B."/>
        </authorList>
    </citation>
    <scope>NUCLEOTIDE SEQUENCE</scope>
    <source>
        <strain evidence="2">CBS 10118</strain>
    </source>
</reference>
<keyword evidence="4" id="KW-1185">Reference proteome</keyword>
<dbReference type="Proteomes" id="UP000092730">
    <property type="component" value="Chromosome 8"/>
</dbReference>